<organism evidence="8 9">
    <name type="scientific">Gordonibacter pamelaeae</name>
    <dbReference type="NCBI Taxonomy" id="471189"/>
    <lineage>
        <taxon>Bacteria</taxon>
        <taxon>Bacillati</taxon>
        <taxon>Actinomycetota</taxon>
        <taxon>Coriobacteriia</taxon>
        <taxon>Eggerthellales</taxon>
        <taxon>Eggerthellaceae</taxon>
        <taxon>Gordonibacter</taxon>
    </lineage>
</organism>
<gene>
    <name evidence="8" type="ORF">C1877_01055</name>
</gene>
<dbReference type="SUPFAM" id="SSF48695">
    <property type="entry name" value="Multiheme cytochromes"/>
    <property type="match status" value="1"/>
</dbReference>
<comment type="subcellular location">
    <subcellularLocation>
        <location evidence="1">Cell envelope</location>
    </subcellularLocation>
</comment>
<dbReference type="InterPro" id="IPR036280">
    <property type="entry name" value="Multihaem_cyt_sf"/>
</dbReference>
<evidence type="ECO:0000256" key="2">
    <source>
        <dbReference type="ARBA" id="ARBA00022448"/>
    </source>
</evidence>
<evidence type="ECO:0000313" key="9">
    <source>
        <dbReference type="Proteomes" id="UP000254000"/>
    </source>
</evidence>
<reference evidence="8 9" key="1">
    <citation type="journal article" date="2018" name="Elife">
        <title>Discovery and characterization of a prevalent human gut bacterial enzyme sufficient for the inactivation of a family of plant toxins.</title>
        <authorList>
            <person name="Koppel N."/>
            <person name="Bisanz J.E."/>
            <person name="Pandelia M.E."/>
            <person name="Turnbaugh P.J."/>
            <person name="Balskus E.P."/>
        </authorList>
    </citation>
    <scope>NUCLEOTIDE SEQUENCE [LARGE SCALE GENOMIC DNA]</scope>
    <source>
        <strain evidence="8 9">3C</strain>
    </source>
</reference>
<accession>A0A369MA29</accession>
<dbReference type="InterPro" id="IPR012286">
    <property type="entry name" value="Tetrahaem_cytochrome"/>
</dbReference>
<evidence type="ECO:0000256" key="6">
    <source>
        <dbReference type="ARBA" id="ARBA00023004"/>
    </source>
</evidence>
<keyword evidence="2" id="KW-0813">Transport</keyword>
<name>A0A369MA29_9ACTN</name>
<dbReference type="GO" id="GO:0046872">
    <property type="term" value="F:metal ion binding"/>
    <property type="evidence" value="ECO:0007669"/>
    <property type="project" value="UniProtKB-KW"/>
</dbReference>
<sequence>MRRGAIVAAVIVAVVLVAGIGAWVWHEQPSFCNAICHSPMDKYVETYGAGDPGMLVTQHAAAGDTCLSCHEAEFATQVSEAMAWVSDSYPMDEATGMLATGKEFATEEFCARSGCHSMDEVVAGTWGFEGNDEKYNPHSSHQDYALECGDCHKVHEKSTLVCNECHALTAPEGWEAPNE</sequence>
<keyword evidence="3" id="KW-0349">Heme</keyword>
<proteinExistence type="predicted"/>
<keyword evidence="6" id="KW-0408">Iron</keyword>
<evidence type="ECO:0000256" key="5">
    <source>
        <dbReference type="ARBA" id="ARBA00022982"/>
    </source>
</evidence>
<dbReference type="AlphaFoldDB" id="A0A369MA29"/>
<evidence type="ECO:0000256" key="4">
    <source>
        <dbReference type="ARBA" id="ARBA00022723"/>
    </source>
</evidence>
<dbReference type="OrthoDB" id="5397337at2"/>
<dbReference type="GO" id="GO:0030313">
    <property type="term" value="C:cell envelope"/>
    <property type="evidence" value="ECO:0007669"/>
    <property type="project" value="UniProtKB-SubCell"/>
</dbReference>
<dbReference type="Proteomes" id="UP000254000">
    <property type="component" value="Unassembled WGS sequence"/>
</dbReference>
<dbReference type="EMBL" id="PPTS01000001">
    <property type="protein sequence ID" value="RDB67346.1"/>
    <property type="molecule type" value="Genomic_DNA"/>
</dbReference>
<comment type="caution">
    <text evidence="8">The sequence shown here is derived from an EMBL/GenBank/DDBJ whole genome shotgun (WGS) entry which is preliminary data.</text>
</comment>
<keyword evidence="9" id="KW-1185">Reference proteome</keyword>
<evidence type="ECO:0000259" key="7">
    <source>
        <dbReference type="Pfam" id="PF14537"/>
    </source>
</evidence>
<evidence type="ECO:0000313" key="8">
    <source>
        <dbReference type="EMBL" id="RDB67346.1"/>
    </source>
</evidence>
<dbReference type="Gene3D" id="1.10.1130.10">
    <property type="entry name" value="Flavocytochrome C3, Chain A"/>
    <property type="match status" value="1"/>
</dbReference>
<protein>
    <recommendedName>
        <fullName evidence="7">Tetrahaem cytochrome domain-containing protein</fullName>
    </recommendedName>
</protein>
<evidence type="ECO:0000256" key="3">
    <source>
        <dbReference type="ARBA" id="ARBA00022617"/>
    </source>
</evidence>
<evidence type="ECO:0000256" key="1">
    <source>
        <dbReference type="ARBA" id="ARBA00004196"/>
    </source>
</evidence>
<feature type="domain" description="Tetrahaem cytochrome" evidence="7">
    <location>
        <begin position="59"/>
        <end position="166"/>
    </location>
</feature>
<keyword evidence="4" id="KW-0479">Metal-binding</keyword>
<dbReference type="Pfam" id="PF14537">
    <property type="entry name" value="Cytochrom_c3_2"/>
    <property type="match status" value="1"/>
</dbReference>
<keyword evidence="5" id="KW-0249">Electron transport</keyword>